<accession>A0A0R2LD60</accession>
<dbReference type="NCBIfam" id="TIGR02675">
    <property type="entry name" value="tape_meas_nterm"/>
    <property type="match status" value="1"/>
</dbReference>
<dbReference type="RefSeq" id="WP_056936322.1">
    <property type="nucleotide sequence ID" value="NZ_BJYB01000024.1"/>
</dbReference>
<gene>
    <name evidence="3" type="ORF">IV66_GL001519</name>
</gene>
<feature type="region of interest" description="Disordered" evidence="1">
    <location>
        <begin position="32"/>
        <end position="78"/>
    </location>
</feature>
<dbReference type="Proteomes" id="UP000051886">
    <property type="component" value="Unassembled WGS sequence"/>
</dbReference>
<dbReference type="STRING" id="449659.IV66_GL001519"/>
<comment type="caution">
    <text evidence="3">The sequence shown here is derived from an EMBL/GenBank/DDBJ whole genome shotgun (WGS) entry which is preliminary data.</text>
</comment>
<evidence type="ECO:0000256" key="1">
    <source>
        <dbReference type="SAM" id="MobiDB-lite"/>
    </source>
</evidence>
<dbReference type="PATRIC" id="fig|449659.4.peg.1545"/>
<dbReference type="GO" id="GO:0005509">
    <property type="term" value="F:calcium ion binding"/>
    <property type="evidence" value="ECO:0007669"/>
    <property type="project" value="InterPro"/>
</dbReference>
<dbReference type="InterPro" id="IPR023346">
    <property type="entry name" value="Lysozyme-like_dom_sf"/>
</dbReference>
<dbReference type="EMBL" id="JQCN01000031">
    <property type="protein sequence ID" value="KRN99515.1"/>
    <property type="molecule type" value="Genomic_DNA"/>
</dbReference>
<organism evidence="3 4">
    <name type="scientific">Ligilactobacillus pobuzihii</name>
    <dbReference type="NCBI Taxonomy" id="449659"/>
    <lineage>
        <taxon>Bacteria</taxon>
        <taxon>Bacillati</taxon>
        <taxon>Bacillota</taxon>
        <taxon>Bacilli</taxon>
        <taxon>Lactobacillales</taxon>
        <taxon>Lactobacillaceae</taxon>
        <taxon>Ligilactobacillus</taxon>
    </lineage>
</organism>
<evidence type="ECO:0000259" key="2">
    <source>
        <dbReference type="PROSITE" id="PS50222"/>
    </source>
</evidence>
<evidence type="ECO:0000313" key="4">
    <source>
        <dbReference type="Proteomes" id="UP000051886"/>
    </source>
</evidence>
<evidence type="ECO:0000313" key="3">
    <source>
        <dbReference type="EMBL" id="KRN99515.1"/>
    </source>
</evidence>
<dbReference type="Pfam" id="PF20155">
    <property type="entry name" value="TMP_3"/>
    <property type="match status" value="1"/>
</dbReference>
<dbReference type="SUPFAM" id="SSF53955">
    <property type="entry name" value="Lysozyme-like"/>
    <property type="match status" value="1"/>
</dbReference>
<protein>
    <submittedName>
        <fullName evidence="3">Phage related protein minor tail protein</fullName>
    </submittedName>
</protein>
<keyword evidence="4" id="KW-1185">Reference proteome</keyword>
<name>A0A0R2LD60_9LACO</name>
<dbReference type="PROSITE" id="PS50222">
    <property type="entry name" value="EF_HAND_2"/>
    <property type="match status" value="1"/>
</dbReference>
<proteinExistence type="predicted"/>
<dbReference type="InterPro" id="IPR013491">
    <property type="entry name" value="Tape_meas_N"/>
</dbReference>
<feature type="domain" description="EF-hand" evidence="2">
    <location>
        <begin position="486"/>
        <end position="504"/>
    </location>
</feature>
<dbReference type="InterPro" id="IPR002048">
    <property type="entry name" value="EF_hand_dom"/>
</dbReference>
<reference evidence="3 4" key="1">
    <citation type="journal article" date="2015" name="Genome Announc.">
        <title>Expanding the biotechnology potential of lactobacilli through comparative genomics of 213 strains and associated genera.</title>
        <authorList>
            <person name="Sun Z."/>
            <person name="Harris H.M."/>
            <person name="McCann A."/>
            <person name="Guo C."/>
            <person name="Argimon S."/>
            <person name="Zhang W."/>
            <person name="Yang X."/>
            <person name="Jeffery I.B."/>
            <person name="Cooney J.C."/>
            <person name="Kagawa T.F."/>
            <person name="Liu W."/>
            <person name="Song Y."/>
            <person name="Salvetti E."/>
            <person name="Wrobel A."/>
            <person name="Rasinkangas P."/>
            <person name="Parkhill J."/>
            <person name="Rea M.C."/>
            <person name="O'Sullivan O."/>
            <person name="Ritari J."/>
            <person name="Douillard F.P."/>
            <person name="Paul Ross R."/>
            <person name="Yang R."/>
            <person name="Briner A.E."/>
            <person name="Felis G.E."/>
            <person name="de Vos W.M."/>
            <person name="Barrangou R."/>
            <person name="Klaenhammer T.R."/>
            <person name="Caufield P.W."/>
            <person name="Cui Y."/>
            <person name="Zhang H."/>
            <person name="O'Toole P.W."/>
        </authorList>
    </citation>
    <scope>NUCLEOTIDE SEQUENCE [LARGE SCALE GENOMIC DNA]</scope>
    <source>
        <strain evidence="3 4">NBRC 103219</strain>
    </source>
</reference>
<sequence>MASDGRIRIDIDMAIDKIMADANKVDKRLQDVGQGTGDQLSEDFDANAEKVSDKSGSTAKKVKNDFSDPVKQSIEGDDSNLSEKVANAKSNLEKLPDETLTELKAEAEDAGITDFDALLEALPEEEITELLAKAEKGEVVNFNDLLDSLPEETRTELLANGNTKPITTFDELLDEVPEETRTALKAKAERGEITSFDELLAELPEETRTELKAKAERGEIRSFDELLGTLPKRTITRLTADAQAHGINNFDKLLNKLPKKTVTELLAKAEKGEVINYEKLLHNIPAKYVTNLELNDNASSGLHNIQDEAEETKSKFSNLKEIIGGSFIGNAAASGLQKVGGYLTSLVGEAENASDAMQGFEATMQLAGFGKDKIKAVGKEVKQYADETVYDLKDVSSTTAQLGANGVKNFEKLTEAAGNLTAVAGGTKDDFKSVAMVMTQTAGAGKLTTENWNQLTDAIPGASGKLQEAMKKNGAFTGNFRDAMEDGQISADEFNQAIKDLGMTDKAKEYAKGTAAFEGAFGNVESTVVNGIQAMIDAIGKKNITNAINSMAGVAKKGFGVLVNMIDKVKSKSAILGLIGSRIAYIAKIFGKEIWKQIKNIFSDLVNVFGKLTGKSKAMKDPLAAISNALLDIGKHRTAIKRAADALMILFAVKKAKQFLGVIGSIPKKFIDAKNAIKTFGGFAKKAGSGIGKALKWTAKVTAGPAKKVVGGLGKAFRASGRGVKKAITWSAKVVTSAAKKTVSGLGKVLKASGRGIKKAITYTAHVATKGAKLAMKGLVGAAKATGRGLRAAFNFLKANPFILLASAIAAVVVGFIELYKHNKKFRKFVNGIVKSAKKIFKGVTKWFGKMYKGAVKHVKNLWNGTKKHFSNGWNAVKKGTKNGKKAIVSHFNSMKKSAVKHAKNLWSSTKRHFSKGWSNIKRASKAGGGGVRGFFNTMRKGSINQAKNMWRSTKKHFSRGWSAVKKSSRDGRSAVAGYFNNMKKRSISAAKSMWSTAKRDFRNGAKTNKAITKTMKDVVSGHWGRLGKDISRIGGSIKKGAHDHFKGMYDSLNKLTGGGLGKLTKAFSGFGKGVKGIFKSIKKSIKKHVKNGINGAIGFINGGIGGINKVIHTFGGSKNALGKIHKLAHGGSGYRGVAMVNDGGGEEAILKRGHAYKVQGKNALINLEGDETVIPHGASRGMFGSSIAHYAGGSKNWFSNLTGWFKDKWDGIVNFIKHPIKSLKNITSKAMGKVTGSKFITNFTPATNKAFVNGIWKQFKKMLQDLKTAHDDVGGSFDGKMGAHGVYAYLWNIAKKAMKKFGMVYTSGYRPGKGSYHGKHQAVDIAFPGVSHSSRYWKPANWVFDHFKKQIGYVITQGKIKTRGSKFNGLGEGANRWTPWRDHDHYDHLHINGMWGPGDVGTGGGGHVSGSHSHWLKQAGFKPSEINAANWLVSKESGWRTNATNPSSGAYGLAQALPASKYNSQGSDWRNNPLTQLKWMAKYVHGRYGSAQAAKRFHLSHNWYDNGGHITKPSIIGVSEKNPERIINSQRDSADGLIVDALNERAAYAPNSMSAKISRIVKGAQASNGRGGLMPHYNGNVVQSNSSNDKPIIDYNSKLDHVEQLLGEIADKNLTVDGSSFSKTYEGYGSAQRVQRQIYSDRGLAINANIN</sequence>